<feature type="domain" description="NB-ARC" evidence="4">
    <location>
        <begin position="173"/>
        <end position="359"/>
    </location>
</feature>
<dbReference type="InterPro" id="IPR044974">
    <property type="entry name" value="Disease_R_plants"/>
</dbReference>
<protein>
    <submittedName>
        <fullName evidence="8">Uncharacterized protein</fullName>
    </submittedName>
</protein>
<evidence type="ECO:0000313" key="8">
    <source>
        <dbReference type="EnsemblPlants" id="Kaladp0098s0035.1.v1.1.CDS.1"/>
    </source>
</evidence>
<reference evidence="8" key="1">
    <citation type="submission" date="2021-01" db="UniProtKB">
        <authorList>
            <consortium name="EnsemblPlants"/>
        </authorList>
    </citation>
    <scope>IDENTIFICATION</scope>
</reference>
<evidence type="ECO:0000256" key="3">
    <source>
        <dbReference type="ARBA" id="ARBA00022821"/>
    </source>
</evidence>
<dbReference type="GO" id="GO:0043531">
    <property type="term" value="F:ADP binding"/>
    <property type="evidence" value="ECO:0007669"/>
    <property type="project" value="InterPro"/>
</dbReference>
<dbReference type="AlphaFoldDB" id="A0A7N0V1R8"/>
<dbReference type="CDD" id="cd14798">
    <property type="entry name" value="RX-CC_like"/>
    <property type="match status" value="1"/>
</dbReference>
<dbReference type="InterPro" id="IPR001611">
    <property type="entry name" value="Leu-rich_rpt"/>
</dbReference>
<dbReference type="InterPro" id="IPR055414">
    <property type="entry name" value="LRR_R13L4/SHOC2-like"/>
</dbReference>
<dbReference type="InterPro" id="IPR038005">
    <property type="entry name" value="RX-like_CC"/>
</dbReference>
<proteinExistence type="predicted"/>
<dbReference type="Gene3D" id="3.80.10.10">
    <property type="entry name" value="Ribonuclease Inhibitor"/>
    <property type="match status" value="2"/>
</dbReference>
<dbReference type="PANTHER" id="PTHR23155">
    <property type="entry name" value="DISEASE RESISTANCE PROTEIN RP"/>
    <property type="match status" value="1"/>
</dbReference>
<keyword evidence="9" id="KW-1185">Reference proteome</keyword>
<dbReference type="SUPFAM" id="SSF52058">
    <property type="entry name" value="L domain-like"/>
    <property type="match status" value="1"/>
</dbReference>
<dbReference type="PANTHER" id="PTHR23155:SF1205">
    <property type="entry name" value="DISEASE RESISTANCE PROTEIN RPM1"/>
    <property type="match status" value="1"/>
</dbReference>
<dbReference type="SUPFAM" id="SSF52540">
    <property type="entry name" value="P-loop containing nucleoside triphosphate hydrolases"/>
    <property type="match status" value="2"/>
</dbReference>
<feature type="domain" description="Disease resistance R13L4/SHOC-2-like LRR" evidence="7">
    <location>
        <begin position="727"/>
        <end position="1053"/>
    </location>
</feature>
<keyword evidence="1" id="KW-0677">Repeat</keyword>
<keyword evidence="2" id="KW-0547">Nucleotide-binding</keyword>
<accession>A0A7N0V1R8</accession>
<dbReference type="InterPro" id="IPR058922">
    <property type="entry name" value="WHD_DRP"/>
</dbReference>
<dbReference type="Gene3D" id="3.40.50.300">
    <property type="entry name" value="P-loop containing nucleotide triphosphate hydrolases"/>
    <property type="match status" value="2"/>
</dbReference>
<evidence type="ECO:0000256" key="2">
    <source>
        <dbReference type="ARBA" id="ARBA00022741"/>
    </source>
</evidence>
<dbReference type="InterPro" id="IPR036388">
    <property type="entry name" value="WH-like_DNA-bd_sf"/>
</dbReference>
<evidence type="ECO:0000259" key="5">
    <source>
        <dbReference type="Pfam" id="PF18052"/>
    </source>
</evidence>
<name>A0A7N0V1R8_KALFE</name>
<dbReference type="InterPro" id="IPR027417">
    <property type="entry name" value="P-loop_NTPase"/>
</dbReference>
<dbReference type="Pfam" id="PF23598">
    <property type="entry name" value="LRR_14"/>
    <property type="match status" value="1"/>
</dbReference>
<dbReference type="InterPro" id="IPR032675">
    <property type="entry name" value="LRR_dom_sf"/>
</dbReference>
<dbReference type="Gene3D" id="1.10.10.10">
    <property type="entry name" value="Winged helix-like DNA-binding domain superfamily/Winged helix DNA-binding domain"/>
    <property type="match status" value="1"/>
</dbReference>
<organism evidence="8 9">
    <name type="scientific">Kalanchoe fedtschenkoi</name>
    <name type="common">Lavender scallops</name>
    <name type="synonym">South American air plant</name>
    <dbReference type="NCBI Taxonomy" id="63787"/>
    <lineage>
        <taxon>Eukaryota</taxon>
        <taxon>Viridiplantae</taxon>
        <taxon>Streptophyta</taxon>
        <taxon>Embryophyta</taxon>
        <taxon>Tracheophyta</taxon>
        <taxon>Spermatophyta</taxon>
        <taxon>Magnoliopsida</taxon>
        <taxon>eudicotyledons</taxon>
        <taxon>Gunneridae</taxon>
        <taxon>Pentapetalae</taxon>
        <taxon>Saxifragales</taxon>
        <taxon>Crassulaceae</taxon>
        <taxon>Kalanchoe</taxon>
    </lineage>
</organism>
<dbReference type="InterPro" id="IPR042197">
    <property type="entry name" value="Apaf_helical"/>
</dbReference>
<dbReference type="Gene3D" id="1.10.8.430">
    <property type="entry name" value="Helical domain of apoptotic protease-activating factors"/>
    <property type="match status" value="1"/>
</dbReference>
<keyword evidence="3" id="KW-0611">Plant defense</keyword>
<dbReference type="EnsemblPlants" id="Kaladp0098s0035.1.v1.1">
    <property type="protein sequence ID" value="Kaladp0098s0035.1.v1.1.CDS.1"/>
    <property type="gene ID" value="Kaladp0098s0035.v1.1"/>
</dbReference>
<dbReference type="InterPro" id="IPR041118">
    <property type="entry name" value="Rx_N"/>
</dbReference>
<dbReference type="InterPro" id="IPR002182">
    <property type="entry name" value="NB-ARC"/>
</dbReference>
<dbReference type="Gramene" id="Kaladp0098s0035.1.v1.1">
    <property type="protein sequence ID" value="Kaladp0098s0035.1.v1.1.CDS.1"/>
    <property type="gene ID" value="Kaladp0098s0035.v1.1"/>
</dbReference>
<dbReference type="FunFam" id="1.10.10.10:FF:000322">
    <property type="entry name" value="Probable disease resistance protein At1g63360"/>
    <property type="match status" value="1"/>
</dbReference>
<feature type="domain" description="NB-ARC" evidence="4">
    <location>
        <begin position="361"/>
        <end position="532"/>
    </location>
</feature>
<sequence length="1129" mass="128970">MAEIALVSVILSKFIILLDDEMRLQKNIRRDMEKIVSELQHMQVFLMTADAAVERTLQQEVWIKQVREVALESEDIVDEFTLHFANDHQDDSCSCFTSMLHSVINCGARHDMASRIKYIISKFEEVSNRNGRYLSELSQALVTLSQRRQILRENVIVEEEDLVGIDGPKKDLIELLTGRPTGFRAVFVVGMGGLGKSVLVKKVYEDAEVKKHFQLRAWITASRTLHVDELFIDLIQQLYEDITQPDPEDIGNMSGIGLKHQVREFLLTMNTLQLQQKAKELLRVKSYLIVVDDVWSIDTWYAIRSAFPDTDFGSRIVITTRYCVVANAVCKRNSQQIYNLKPLSEGESLTLFRKKTFNSARLKVVSLVGVGFLEKAGLLKEVCEAIEVKKHFQSHAWTNISLEHGPDMMLKDLIQQLNTEMMKPQPEDMKLAASDLVEEMTTTELQQKVRQLLGTKRYLIYIENVHSIDAWNAIKCAFPETYCDSRLVIATSNITVASTASEGDQDLIYDLEAMSSHMSYVMFCIKAFKMDSSLEHLQEVSKSILQKCAGVPLAIVTISGVLIARDMTTTHEWEQVNKNLGEELMNTHIILSLSYDDLPCFLKPCLLYLSIFPEDHTFNKMRLIRLWIAEGFIESTDHMKKDQVAENYLRELRNRGLIQVTQTTSDGRVETLKIHDLLREMLIIKSREQSFAQIATENNMLSLEKVRRLSLHHSLLGEQKNPSLHRLRSLFVFEVEQPLTKLTMPPLFSNSFNLKLLTVLDLQGTNLNQFPPSIVNLLNLRYLNLSHTNIREIAHAIGFLKKLETLDLKYTLVSELPIEAQNLVRLHTLLIYHYNSEVRAASGFKAIAEIRFMKSLQNLCFVEAGQENDAAKNLGMLTQLQILGITNFSNKEAEVLCNSISKLRDLRGLSVFASETENETLNLQQFASPCKSLQRLYLTGKLESLPCWIPSLQNMVRIFLRGTKLRNEPLSSFEDLPNLVHLELHQAYTGSTLCSKANKFKKLKILGLREFDALETVTLEETSMLNLNRLTIGSCKLLKNIPTGIEYLTKLNVLDLVDMSHDLVATIQMSANFEGADYKKIQHITEVNWISETGNIREIMRLRPAYSVEESKSSHYHSTFEELYNLEDK</sequence>
<evidence type="ECO:0000256" key="1">
    <source>
        <dbReference type="ARBA" id="ARBA00022737"/>
    </source>
</evidence>
<dbReference type="OMA" id="EELMNTH"/>
<dbReference type="PROSITE" id="PS51450">
    <property type="entry name" value="LRR"/>
    <property type="match status" value="1"/>
</dbReference>
<evidence type="ECO:0000259" key="6">
    <source>
        <dbReference type="Pfam" id="PF23559"/>
    </source>
</evidence>
<feature type="domain" description="Disease resistance protein winged helix" evidence="6">
    <location>
        <begin position="611"/>
        <end position="681"/>
    </location>
</feature>
<dbReference type="PRINTS" id="PR00364">
    <property type="entry name" value="DISEASERSIST"/>
</dbReference>
<feature type="domain" description="Disease resistance N-terminal" evidence="5">
    <location>
        <begin position="7"/>
        <end position="92"/>
    </location>
</feature>
<dbReference type="Pfam" id="PF23559">
    <property type="entry name" value="WHD_DRP"/>
    <property type="match status" value="1"/>
</dbReference>
<dbReference type="Pfam" id="PF00931">
    <property type="entry name" value="NB-ARC"/>
    <property type="match status" value="2"/>
</dbReference>
<evidence type="ECO:0000259" key="4">
    <source>
        <dbReference type="Pfam" id="PF00931"/>
    </source>
</evidence>
<dbReference type="Gene3D" id="1.20.5.4130">
    <property type="match status" value="1"/>
</dbReference>
<dbReference type="Pfam" id="PF18052">
    <property type="entry name" value="Rx_N"/>
    <property type="match status" value="1"/>
</dbReference>
<dbReference type="GO" id="GO:0098542">
    <property type="term" value="P:defense response to other organism"/>
    <property type="evidence" value="ECO:0007669"/>
    <property type="project" value="TreeGrafter"/>
</dbReference>
<evidence type="ECO:0000259" key="7">
    <source>
        <dbReference type="Pfam" id="PF23598"/>
    </source>
</evidence>
<dbReference type="Proteomes" id="UP000594263">
    <property type="component" value="Unplaced"/>
</dbReference>
<evidence type="ECO:0000313" key="9">
    <source>
        <dbReference type="Proteomes" id="UP000594263"/>
    </source>
</evidence>